<gene>
    <name evidence="3" type="ORF">M5K25_018668</name>
</gene>
<name>A0ABD0UIV4_DENTH</name>
<dbReference type="InterPro" id="IPR036852">
    <property type="entry name" value="Peptidase_S8/S53_dom_sf"/>
</dbReference>
<accession>A0ABD0UIV4</accession>
<reference evidence="3 4" key="1">
    <citation type="journal article" date="2024" name="Plant Biotechnol. J.">
        <title>Dendrobium thyrsiflorum genome and its molecular insights into genes involved in important horticultural traits.</title>
        <authorList>
            <person name="Chen B."/>
            <person name="Wang J.Y."/>
            <person name="Zheng P.J."/>
            <person name="Li K.L."/>
            <person name="Liang Y.M."/>
            <person name="Chen X.F."/>
            <person name="Zhang C."/>
            <person name="Zhao X."/>
            <person name="He X."/>
            <person name="Zhang G.Q."/>
            <person name="Liu Z.J."/>
            <person name="Xu Q."/>
        </authorList>
    </citation>
    <scope>NUCLEOTIDE SEQUENCE [LARGE SCALE GENOMIC DNA]</scope>
    <source>
        <strain evidence="3">GZMU011</strain>
    </source>
</reference>
<comment type="similarity">
    <text evidence="1">Belongs to the peptidase S8 family.</text>
</comment>
<keyword evidence="4" id="KW-1185">Reference proteome</keyword>
<evidence type="ECO:0000256" key="2">
    <source>
        <dbReference type="ARBA" id="ARBA00022729"/>
    </source>
</evidence>
<dbReference type="Gene3D" id="3.40.50.200">
    <property type="entry name" value="Peptidase S8/S53 domain"/>
    <property type="match status" value="1"/>
</dbReference>
<dbReference type="EMBL" id="JANQDX010000014">
    <property type="protein sequence ID" value="KAL0912678.1"/>
    <property type="molecule type" value="Genomic_DNA"/>
</dbReference>
<organism evidence="3 4">
    <name type="scientific">Dendrobium thyrsiflorum</name>
    <name type="common">Pinecone-like raceme dendrobium</name>
    <name type="synonym">Orchid</name>
    <dbReference type="NCBI Taxonomy" id="117978"/>
    <lineage>
        <taxon>Eukaryota</taxon>
        <taxon>Viridiplantae</taxon>
        <taxon>Streptophyta</taxon>
        <taxon>Embryophyta</taxon>
        <taxon>Tracheophyta</taxon>
        <taxon>Spermatophyta</taxon>
        <taxon>Magnoliopsida</taxon>
        <taxon>Liliopsida</taxon>
        <taxon>Asparagales</taxon>
        <taxon>Orchidaceae</taxon>
        <taxon>Epidendroideae</taxon>
        <taxon>Malaxideae</taxon>
        <taxon>Dendrobiinae</taxon>
        <taxon>Dendrobium</taxon>
    </lineage>
</organism>
<dbReference type="AlphaFoldDB" id="A0ABD0UIV4"/>
<proteinExistence type="inferred from homology"/>
<evidence type="ECO:0000256" key="1">
    <source>
        <dbReference type="ARBA" id="ARBA00011073"/>
    </source>
</evidence>
<evidence type="ECO:0000313" key="3">
    <source>
        <dbReference type="EMBL" id="KAL0912678.1"/>
    </source>
</evidence>
<sequence length="198" mass="21946">MAYILTVLAAGLGGSRHEHLSGLPLLHPLHRRPSRLPWRSLPNNVRQLRGHSSRRLRCRLCQIFPPFLVPWTTASLRSALMTTASHIPPSLLPNSTIKSTKLELDCAYGSGQIDLLPFVKPGLVYGLTESSYLRFLCSKHPNNTAVAILTGSRNIDCAPYSKGKLEVIKAKEKQYYLVRIQYHVAVPVLGKATESLAV</sequence>
<comment type="caution">
    <text evidence="3">The sequence shown here is derived from an EMBL/GenBank/DDBJ whole genome shotgun (WGS) entry which is preliminary data.</text>
</comment>
<keyword evidence="2" id="KW-0732">Signal</keyword>
<dbReference type="Proteomes" id="UP001552299">
    <property type="component" value="Unassembled WGS sequence"/>
</dbReference>
<protein>
    <submittedName>
        <fullName evidence="3">Uncharacterized protein</fullName>
    </submittedName>
</protein>
<dbReference type="PANTHER" id="PTHR10795">
    <property type="entry name" value="PROPROTEIN CONVERTASE SUBTILISIN/KEXIN"/>
    <property type="match status" value="1"/>
</dbReference>
<evidence type="ECO:0000313" key="4">
    <source>
        <dbReference type="Proteomes" id="UP001552299"/>
    </source>
</evidence>
<dbReference type="InterPro" id="IPR045051">
    <property type="entry name" value="SBT"/>
</dbReference>